<organism evidence="2">
    <name type="scientific">uncultured Microcoleus sp</name>
    <dbReference type="NCBI Taxonomy" id="259945"/>
    <lineage>
        <taxon>Bacteria</taxon>
        <taxon>Bacillati</taxon>
        <taxon>Cyanobacteriota</taxon>
        <taxon>Cyanophyceae</taxon>
        <taxon>Oscillatoriophycideae</taxon>
        <taxon>Oscillatoriales</taxon>
        <taxon>Microcoleaceae</taxon>
        <taxon>Microcoleus</taxon>
        <taxon>environmental samples</taxon>
    </lineage>
</organism>
<evidence type="ECO:0000256" key="1">
    <source>
        <dbReference type="SAM" id="MobiDB-lite"/>
    </source>
</evidence>
<dbReference type="AlphaFoldDB" id="A0A6J4NTI8"/>
<feature type="region of interest" description="Disordered" evidence="1">
    <location>
        <begin position="1"/>
        <end position="24"/>
    </location>
</feature>
<evidence type="ECO:0000313" key="2">
    <source>
        <dbReference type="EMBL" id="CAA9391963.1"/>
    </source>
</evidence>
<proteinExistence type="predicted"/>
<accession>A0A6J4NTI8</accession>
<dbReference type="EMBL" id="CADCTZ010001342">
    <property type="protein sequence ID" value="CAA9391963.1"/>
    <property type="molecule type" value="Genomic_DNA"/>
</dbReference>
<protein>
    <submittedName>
        <fullName evidence="2">Uncharacterized protein</fullName>
    </submittedName>
</protein>
<gene>
    <name evidence="2" type="ORF">AVDCRST_MAG84-5655</name>
</gene>
<name>A0A6J4NTI8_9CYAN</name>
<sequence length="60" mass="6551">MRNIKSGGIGIDITHSQDTAPGRFPKINRAMVTSLMEGDRLFLGRQTALPCPDLLKKLGI</sequence>
<reference evidence="2" key="1">
    <citation type="submission" date="2020-02" db="EMBL/GenBank/DDBJ databases">
        <authorList>
            <person name="Meier V. D."/>
        </authorList>
    </citation>
    <scope>NUCLEOTIDE SEQUENCE</scope>
    <source>
        <strain evidence="2">AVDCRST_MAG84</strain>
    </source>
</reference>